<evidence type="ECO:0000256" key="1">
    <source>
        <dbReference type="SAM" id="Phobius"/>
    </source>
</evidence>
<evidence type="ECO:0000313" key="2">
    <source>
        <dbReference type="EMBL" id="PUA33870.1"/>
    </source>
</evidence>
<comment type="caution">
    <text evidence="2">The sequence shown here is derived from an EMBL/GenBank/DDBJ whole genome shotgun (WGS) entry which is preliminary data.</text>
</comment>
<dbReference type="InterPro" id="IPR009476">
    <property type="entry name" value="DUF1097"/>
</dbReference>
<dbReference type="AlphaFoldDB" id="A0A2R7Y8L2"/>
<feature type="transmembrane region" description="Helical" evidence="1">
    <location>
        <begin position="61"/>
        <end position="79"/>
    </location>
</feature>
<feature type="transmembrane region" description="Helical" evidence="1">
    <location>
        <begin position="12"/>
        <end position="31"/>
    </location>
</feature>
<dbReference type="EMBL" id="NBVN01000001">
    <property type="protein sequence ID" value="PUA33870.1"/>
    <property type="molecule type" value="Genomic_DNA"/>
</dbReference>
<keyword evidence="1" id="KW-0472">Membrane</keyword>
<accession>A0A2R7Y8L2</accession>
<evidence type="ECO:0008006" key="4">
    <source>
        <dbReference type="Google" id="ProtNLM"/>
    </source>
</evidence>
<evidence type="ECO:0000313" key="3">
    <source>
        <dbReference type="Proteomes" id="UP000244093"/>
    </source>
</evidence>
<keyword evidence="1" id="KW-1133">Transmembrane helix</keyword>
<feature type="transmembrane region" description="Helical" evidence="1">
    <location>
        <begin position="158"/>
        <end position="181"/>
    </location>
</feature>
<sequence length="187" mass="20652">MSKPSEVIVQRVPFWLAVATTVLISLPFGTLLGKYNLALWVSFIAWAEYFALGAKPSALKLIWVPFPLGALTMAIFATINNYFVVYAGWDPLTSVAIWIFIWVAIAVYIMRFHPLLQQGSLPYFNGLSMFLALYFAGVQPGQGAGPLVGNPLIDPWILWLWCTLAGIFGGILGLINVALTFPKKVKE</sequence>
<dbReference type="Pfam" id="PF06496">
    <property type="entry name" value="DUF1097"/>
    <property type="match status" value="1"/>
</dbReference>
<feature type="transmembrane region" description="Helical" evidence="1">
    <location>
        <begin position="37"/>
        <end position="54"/>
    </location>
</feature>
<name>A0A2R7Y8L2_9CREN</name>
<gene>
    <name evidence="2" type="ORF">B7O98_00145</name>
</gene>
<organism evidence="2 3">
    <name type="scientific">Zestosphaera tikiterensis</name>
    <dbReference type="NCBI Taxonomy" id="1973259"/>
    <lineage>
        <taxon>Archaea</taxon>
        <taxon>Thermoproteota</taxon>
        <taxon>Thermoprotei</taxon>
        <taxon>Desulfurococcales</taxon>
        <taxon>Desulfurococcaceae</taxon>
        <taxon>Zestosphaera</taxon>
    </lineage>
</organism>
<feature type="transmembrane region" description="Helical" evidence="1">
    <location>
        <begin position="121"/>
        <end position="138"/>
    </location>
</feature>
<reference evidence="2 3" key="1">
    <citation type="journal article" date="2018" name="Syst. Appl. Microbiol.">
        <title>A new symbiotic nanoarchaeote (Candidatus Nanoclepta minutus) and its host (Zestosphaera tikiterensis gen. nov., sp. nov.) from a New Zealand hot spring.</title>
        <authorList>
            <person name="St John E."/>
            <person name="Liu Y."/>
            <person name="Podar M."/>
            <person name="Stott M.B."/>
            <person name="Meneghin J."/>
            <person name="Chen Z."/>
            <person name="Lagutin K."/>
            <person name="Mitchell K."/>
            <person name="Reysenbach A.L."/>
        </authorList>
    </citation>
    <scope>NUCLEOTIDE SEQUENCE [LARGE SCALE GENOMIC DNA]</scope>
    <source>
        <strain evidence="2">NZ3</strain>
    </source>
</reference>
<proteinExistence type="predicted"/>
<dbReference type="Proteomes" id="UP000244093">
    <property type="component" value="Unassembled WGS sequence"/>
</dbReference>
<protein>
    <recommendedName>
        <fullName evidence="4">DUF1097 domain-containing protein</fullName>
    </recommendedName>
</protein>
<keyword evidence="1" id="KW-0812">Transmembrane</keyword>
<feature type="transmembrane region" description="Helical" evidence="1">
    <location>
        <begin position="91"/>
        <end position="109"/>
    </location>
</feature>